<dbReference type="EC" id="5.1.3.3" evidence="4"/>
<evidence type="ECO:0000256" key="2">
    <source>
        <dbReference type="ARBA" id="ARBA00011245"/>
    </source>
</evidence>
<sequence length="217" mass="24931">MQLDINHKNENNAIHGFIYNKEFEVVDSKTSKSEALITLQYEETQLTKGFPYTYKVQLVYTLSKNGLTLTVVIMNTDSKTFPFTIGWHPYFISEDLYHSTVKFDCTKKVVLGDRMITTGTDDYLNQDHLQIEGKKLDDCFILNSDKIHFRTPAYDLEIASSSKDTYLQLYTPPKENVIAIEPTTGISDSFNNNIGLQTLEPESSYTVKWDLILERKS</sequence>
<reference evidence="4" key="1">
    <citation type="journal article" date="2014" name="Genome Announc.">
        <title>Draft Genome Sequences of Marine Flavobacterium Nonlabens Strains NR17, NR24, NR27, NR32, NR33, and Ara13.</title>
        <authorList>
            <person name="Nakanishi M."/>
            <person name="Meirelles P."/>
            <person name="Suzuki R."/>
            <person name="Takatani N."/>
            <person name="Mino S."/>
            <person name="Suda W."/>
            <person name="Oshima K."/>
            <person name="Hattori M."/>
            <person name="Ohkuma M."/>
            <person name="Hosokawa M."/>
            <person name="Miyashita K."/>
            <person name="Thompson F.L."/>
            <person name="Niwa A."/>
            <person name="Sawabe T."/>
            <person name="Sawabe T."/>
        </authorList>
    </citation>
    <scope>NUCLEOTIDE SEQUENCE [LARGE SCALE GENOMIC DNA]</scope>
    <source>
        <strain evidence="4">JCM 19294</strain>
    </source>
</reference>
<organism evidence="4 5">
    <name type="scientific">Nonlabens tegetincola</name>
    <dbReference type="NCBI Taxonomy" id="323273"/>
    <lineage>
        <taxon>Bacteria</taxon>
        <taxon>Pseudomonadati</taxon>
        <taxon>Bacteroidota</taxon>
        <taxon>Flavobacteriia</taxon>
        <taxon>Flavobacteriales</taxon>
        <taxon>Flavobacteriaceae</taxon>
        <taxon>Nonlabens</taxon>
    </lineage>
</organism>
<dbReference type="eggNOG" id="COG2017">
    <property type="taxonomic scope" value="Bacteria"/>
</dbReference>
<dbReference type="Gene3D" id="2.70.98.10">
    <property type="match status" value="1"/>
</dbReference>
<proteinExistence type="predicted"/>
<dbReference type="GO" id="GO:0005975">
    <property type="term" value="P:carbohydrate metabolic process"/>
    <property type="evidence" value="ECO:0007669"/>
    <property type="project" value="InterPro"/>
</dbReference>
<comment type="caution">
    <text evidence="4">The sequence shown here is derived from an EMBL/GenBank/DDBJ whole genome shotgun (WGS) entry which is preliminary data.</text>
</comment>
<comment type="subunit">
    <text evidence="2">Monomer.</text>
</comment>
<evidence type="ECO:0000313" key="5">
    <source>
        <dbReference type="Proteomes" id="UP000029221"/>
    </source>
</evidence>
<dbReference type="SUPFAM" id="SSF74650">
    <property type="entry name" value="Galactose mutarotase-like"/>
    <property type="match status" value="1"/>
</dbReference>
<dbReference type="EMBL" id="BBML01000008">
    <property type="protein sequence ID" value="GAK98057.1"/>
    <property type="molecule type" value="Genomic_DNA"/>
</dbReference>
<dbReference type="GO" id="GO:0004034">
    <property type="term" value="F:aldose 1-epimerase activity"/>
    <property type="evidence" value="ECO:0007669"/>
    <property type="project" value="UniProtKB-EC"/>
</dbReference>
<keyword evidence="4" id="KW-0413">Isomerase</keyword>
<comment type="cofactor">
    <cofactor evidence="1">
        <name>Ca(2+)</name>
        <dbReference type="ChEBI" id="CHEBI:29108"/>
    </cofactor>
</comment>
<keyword evidence="5" id="KW-1185">Reference proteome</keyword>
<dbReference type="CDD" id="cd01081">
    <property type="entry name" value="Aldose_epim"/>
    <property type="match status" value="1"/>
</dbReference>
<evidence type="ECO:0000313" key="4">
    <source>
        <dbReference type="EMBL" id="GAK98057.1"/>
    </source>
</evidence>
<dbReference type="AlphaFoldDB" id="A0A090Q792"/>
<dbReference type="GO" id="GO:0030246">
    <property type="term" value="F:carbohydrate binding"/>
    <property type="evidence" value="ECO:0007669"/>
    <property type="project" value="InterPro"/>
</dbReference>
<name>A0A090Q792_9FLAO</name>
<dbReference type="InterPro" id="IPR011013">
    <property type="entry name" value="Gal_mutarotase_sf_dom"/>
</dbReference>
<keyword evidence="3" id="KW-0106">Calcium</keyword>
<dbReference type="Proteomes" id="UP000029221">
    <property type="component" value="Unassembled WGS sequence"/>
</dbReference>
<evidence type="ECO:0000256" key="1">
    <source>
        <dbReference type="ARBA" id="ARBA00001913"/>
    </source>
</evidence>
<dbReference type="InterPro" id="IPR014718">
    <property type="entry name" value="GH-type_carb-bd"/>
</dbReference>
<dbReference type="InterPro" id="IPR008183">
    <property type="entry name" value="Aldose_1/G6P_1-epimerase"/>
</dbReference>
<gene>
    <name evidence="4" type="ORF">JCM19294_1679</name>
</gene>
<protein>
    <submittedName>
        <fullName evidence="4">Putative aldose-1-epimerase</fullName>
        <ecNumber evidence="4">5.1.3.3</ecNumber>
    </submittedName>
</protein>
<dbReference type="Pfam" id="PF01263">
    <property type="entry name" value="Aldose_epim"/>
    <property type="match status" value="1"/>
</dbReference>
<accession>A0A090Q792</accession>
<evidence type="ECO:0000256" key="3">
    <source>
        <dbReference type="ARBA" id="ARBA00022837"/>
    </source>
</evidence>